<organism evidence="2 3">
    <name type="scientific">Roseomonas elaeocarpi</name>
    <dbReference type="NCBI Taxonomy" id="907779"/>
    <lineage>
        <taxon>Bacteria</taxon>
        <taxon>Pseudomonadati</taxon>
        <taxon>Pseudomonadota</taxon>
        <taxon>Alphaproteobacteria</taxon>
        <taxon>Acetobacterales</taxon>
        <taxon>Roseomonadaceae</taxon>
        <taxon>Roseomonas</taxon>
    </lineage>
</organism>
<dbReference type="RefSeq" id="WP_377043366.1">
    <property type="nucleotide sequence ID" value="NZ_JBHLUN010000004.1"/>
</dbReference>
<sequence length="323" mass="34874">MPCLLAASELSADQVIGAAYLAHAGFEREVEEALRRTGRAVLCWHGPLALTAEPPVEGPSGIPWALDTWTAPQLIPVASIKTAAAALRAIQRNWSLLSVDHHRRASLIEAALPPVSARPVVFPTPVPTAPLGGWCLLRPDLMLASATKTSPYAGGAPVLVENRTDPPSRAYLKLWEAFLAARAWPQAGEHCLDLGACPGGWTWAVAALGAKVTAVDKAPLDPRVAAMPGVSVLQDSAFALDPREHEAVDWLLSDVICYPTRLLALVRRWIEAGKARRMLCTIKFQGETDHDVAGEFAAIPGARLTHGSYNKHELMFHWARPEE</sequence>
<reference evidence="2 3" key="1">
    <citation type="submission" date="2024-09" db="EMBL/GenBank/DDBJ databases">
        <authorList>
            <person name="Sun Q."/>
            <person name="Mori K."/>
        </authorList>
    </citation>
    <scope>NUCLEOTIDE SEQUENCE [LARGE SCALE GENOMIC DNA]</scope>
    <source>
        <strain evidence="2 3">TBRC 5777</strain>
    </source>
</reference>
<gene>
    <name evidence="2" type="ORF">ACFFGY_05255</name>
</gene>
<keyword evidence="3" id="KW-1185">Reference proteome</keyword>
<dbReference type="GO" id="GO:0008168">
    <property type="term" value="F:methyltransferase activity"/>
    <property type="evidence" value="ECO:0007669"/>
    <property type="project" value="UniProtKB-KW"/>
</dbReference>
<proteinExistence type="predicted"/>
<dbReference type="EMBL" id="JBHLUN010000004">
    <property type="protein sequence ID" value="MFC0407645.1"/>
    <property type="molecule type" value="Genomic_DNA"/>
</dbReference>
<feature type="domain" description="Ribosomal RNA methyltransferase FtsJ" evidence="1">
    <location>
        <begin position="168"/>
        <end position="256"/>
    </location>
</feature>
<evidence type="ECO:0000313" key="2">
    <source>
        <dbReference type="EMBL" id="MFC0407645.1"/>
    </source>
</evidence>
<comment type="caution">
    <text evidence="2">The sequence shown here is derived from an EMBL/GenBank/DDBJ whole genome shotgun (WGS) entry which is preliminary data.</text>
</comment>
<dbReference type="PANTHER" id="PTHR37524">
    <property type="entry name" value="RIBOSOMAL RNA LARGE SUBUNIT METHYLTRANSFERASE M"/>
    <property type="match status" value="1"/>
</dbReference>
<dbReference type="InterPro" id="IPR002877">
    <property type="entry name" value="RNA_MeTrfase_FtsJ_dom"/>
</dbReference>
<dbReference type="SUPFAM" id="SSF53335">
    <property type="entry name" value="S-adenosyl-L-methionine-dependent methyltransferases"/>
    <property type="match status" value="1"/>
</dbReference>
<dbReference type="Pfam" id="PF01728">
    <property type="entry name" value="FtsJ"/>
    <property type="match status" value="1"/>
</dbReference>
<evidence type="ECO:0000313" key="3">
    <source>
        <dbReference type="Proteomes" id="UP001589865"/>
    </source>
</evidence>
<evidence type="ECO:0000259" key="1">
    <source>
        <dbReference type="Pfam" id="PF01728"/>
    </source>
</evidence>
<name>A0ABV6JQB0_9PROT</name>
<accession>A0ABV6JQB0</accession>
<dbReference type="GO" id="GO:0032259">
    <property type="term" value="P:methylation"/>
    <property type="evidence" value="ECO:0007669"/>
    <property type="project" value="UniProtKB-KW"/>
</dbReference>
<keyword evidence="2" id="KW-0489">Methyltransferase</keyword>
<dbReference type="Gene3D" id="3.40.50.150">
    <property type="entry name" value="Vaccinia Virus protein VP39"/>
    <property type="match status" value="1"/>
</dbReference>
<protein>
    <submittedName>
        <fullName evidence="2">SAM-dependent methyltransferase</fullName>
    </submittedName>
</protein>
<dbReference type="PANTHER" id="PTHR37524:SF2">
    <property type="entry name" value="RIBOSOMAL RNA METHYLTRANSFERASE FTSJ DOMAIN-CONTAINING PROTEIN"/>
    <property type="match status" value="1"/>
</dbReference>
<dbReference type="Proteomes" id="UP001589865">
    <property type="component" value="Unassembled WGS sequence"/>
</dbReference>
<dbReference type="InterPro" id="IPR029063">
    <property type="entry name" value="SAM-dependent_MTases_sf"/>
</dbReference>
<keyword evidence="2" id="KW-0808">Transferase</keyword>